<feature type="binding site" description="covalent" evidence="8">
    <location>
        <position position="39"/>
    </location>
    <ligand>
        <name>heme c</name>
        <dbReference type="ChEBI" id="CHEBI:61717"/>
        <label>1</label>
    </ligand>
</feature>
<evidence type="ECO:0000256" key="5">
    <source>
        <dbReference type="ARBA" id="ARBA00022764"/>
    </source>
</evidence>
<protein>
    <submittedName>
        <fullName evidence="12">C-type cytochrome</fullName>
    </submittedName>
</protein>
<keyword evidence="6" id="KW-0249">Electron transport</keyword>
<dbReference type="InterPro" id="IPR036909">
    <property type="entry name" value="Cyt_c-like_dom_sf"/>
</dbReference>
<keyword evidence="7 9" id="KW-0408">Iron</keyword>
<evidence type="ECO:0000256" key="9">
    <source>
        <dbReference type="PIRSR" id="PIRSR000005-2"/>
    </source>
</evidence>
<feature type="domain" description="Cytochrome c" evidence="11">
    <location>
        <begin position="123"/>
        <end position="203"/>
    </location>
</feature>
<proteinExistence type="predicted"/>
<keyword evidence="3 8" id="KW-0349">Heme</keyword>
<feature type="binding site" description="axial binding residue" evidence="9">
    <location>
        <position position="40"/>
    </location>
    <ligand>
        <name>heme c</name>
        <dbReference type="ChEBI" id="CHEBI:61717"/>
        <label>1</label>
    </ligand>
    <ligandPart>
        <name>Fe</name>
        <dbReference type="ChEBI" id="CHEBI:18248"/>
    </ligandPart>
</feature>
<comment type="PTM">
    <text evidence="8">Binds 2 heme c groups covalently per subunit.</text>
</comment>
<keyword evidence="4 9" id="KW-0479">Metal-binding</keyword>
<dbReference type="InterPro" id="IPR050597">
    <property type="entry name" value="Cytochrome_c_Oxidase_Subunit"/>
</dbReference>
<evidence type="ECO:0000259" key="11">
    <source>
        <dbReference type="PROSITE" id="PS51007"/>
    </source>
</evidence>
<evidence type="ECO:0000256" key="4">
    <source>
        <dbReference type="ARBA" id="ARBA00022723"/>
    </source>
</evidence>
<feature type="binding site" description="covalent" evidence="8">
    <location>
        <position position="139"/>
    </location>
    <ligand>
        <name>heme c</name>
        <dbReference type="ChEBI" id="CHEBI:61717"/>
        <label>2</label>
    </ligand>
</feature>
<feature type="binding site" description="covalent" evidence="8">
    <location>
        <position position="36"/>
    </location>
    <ligand>
        <name>heme c</name>
        <dbReference type="ChEBI" id="CHEBI:61717"/>
        <label>1</label>
    </ligand>
</feature>
<dbReference type="PROSITE" id="PS51007">
    <property type="entry name" value="CYTC"/>
    <property type="match status" value="2"/>
</dbReference>
<evidence type="ECO:0000256" key="3">
    <source>
        <dbReference type="ARBA" id="ARBA00022617"/>
    </source>
</evidence>
<dbReference type="PIRSF" id="PIRSF000005">
    <property type="entry name" value="Cytochrome_c4"/>
    <property type="match status" value="1"/>
</dbReference>
<evidence type="ECO:0000256" key="2">
    <source>
        <dbReference type="ARBA" id="ARBA00022448"/>
    </source>
</evidence>
<dbReference type="EMBL" id="JAEPDI010000003">
    <property type="protein sequence ID" value="MCG7938410.1"/>
    <property type="molecule type" value="Genomic_DNA"/>
</dbReference>
<dbReference type="InterPro" id="IPR009056">
    <property type="entry name" value="Cyt_c-like_dom"/>
</dbReference>
<dbReference type="Pfam" id="PF13442">
    <property type="entry name" value="Cytochrome_CBB3"/>
    <property type="match status" value="1"/>
</dbReference>
<feature type="binding site" description="covalent" evidence="8">
    <location>
        <position position="136"/>
    </location>
    <ligand>
        <name>heme c</name>
        <dbReference type="ChEBI" id="CHEBI:61717"/>
        <label>2</label>
    </ligand>
</feature>
<dbReference type="Gene3D" id="1.10.760.10">
    <property type="entry name" value="Cytochrome c-like domain"/>
    <property type="match status" value="2"/>
</dbReference>
<reference evidence="12" key="1">
    <citation type="journal article" date="2021" name="Proc. Natl. Acad. Sci. U.S.A.">
        <title>Global biogeography of chemosynthetic symbionts reveals both localized and globally distributed symbiont groups. .</title>
        <authorList>
            <person name="Osvatic J.T."/>
            <person name="Wilkins L.G.E."/>
            <person name="Leibrecht L."/>
            <person name="Leray M."/>
            <person name="Zauner S."/>
            <person name="Polzin J."/>
            <person name="Camacho Y."/>
            <person name="Gros O."/>
            <person name="van Gils J.A."/>
            <person name="Eisen J.A."/>
            <person name="Petersen J.M."/>
            <person name="Yuen B."/>
        </authorList>
    </citation>
    <scope>NUCLEOTIDE SEQUENCE</scope>
    <source>
        <strain evidence="12">MAGL173</strain>
    </source>
</reference>
<dbReference type="Pfam" id="PF00034">
    <property type="entry name" value="Cytochrom_C"/>
    <property type="match status" value="1"/>
</dbReference>
<evidence type="ECO:0000256" key="6">
    <source>
        <dbReference type="ARBA" id="ARBA00022982"/>
    </source>
</evidence>
<gene>
    <name evidence="12" type="ORF">JAZ04_06075</name>
</gene>
<evidence type="ECO:0000313" key="13">
    <source>
        <dbReference type="Proteomes" id="UP000886687"/>
    </source>
</evidence>
<keyword evidence="5" id="KW-0574">Periplasm</keyword>
<dbReference type="SUPFAM" id="SSF46626">
    <property type="entry name" value="Cytochrome c"/>
    <property type="match status" value="2"/>
</dbReference>
<comment type="subcellular location">
    <subcellularLocation>
        <location evidence="1">Periplasm</location>
    </subcellularLocation>
</comment>
<evidence type="ECO:0000256" key="7">
    <source>
        <dbReference type="ARBA" id="ARBA00023004"/>
    </source>
</evidence>
<name>A0A9E4K2V5_9GAMM</name>
<evidence type="ECO:0000256" key="10">
    <source>
        <dbReference type="SAM" id="SignalP"/>
    </source>
</evidence>
<dbReference type="PANTHER" id="PTHR33751">
    <property type="entry name" value="CBB3-TYPE CYTOCHROME C OXIDASE SUBUNIT FIXP"/>
    <property type="match status" value="1"/>
</dbReference>
<feature type="chain" id="PRO_5038583640" evidence="10">
    <location>
        <begin position="27"/>
        <end position="203"/>
    </location>
</feature>
<accession>A0A9E4K2V5</accession>
<dbReference type="GO" id="GO:0005506">
    <property type="term" value="F:iron ion binding"/>
    <property type="evidence" value="ECO:0007669"/>
    <property type="project" value="InterPro"/>
</dbReference>
<feature type="binding site" description="axial binding residue" evidence="9">
    <location>
        <position position="89"/>
    </location>
    <ligand>
        <name>heme c</name>
        <dbReference type="ChEBI" id="CHEBI:61717"/>
        <label>1</label>
    </ligand>
    <ligandPart>
        <name>Fe</name>
        <dbReference type="ChEBI" id="CHEBI:18248"/>
    </ligandPart>
</feature>
<evidence type="ECO:0000256" key="1">
    <source>
        <dbReference type="ARBA" id="ARBA00004418"/>
    </source>
</evidence>
<dbReference type="InterPro" id="IPR024167">
    <property type="entry name" value="Cytochrome_c4-like"/>
</dbReference>
<comment type="caution">
    <text evidence="12">The sequence shown here is derived from an EMBL/GenBank/DDBJ whole genome shotgun (WGS) entry which is preliminary data.</text>
</comment>
<feature type="binding site" description="axial binding residue" evidence="9">
    <location>
        <position position="180"/>
    </location>
    <ligand>
        <name>heme c</name>
        <dbReference type="ChEBI" id="CHEBI:61717"/>
        <label>2</label>
    </ligand>
    <ligandPart>
        <name>Fe</name>
        <dbReference type="ChEBI" id="CHEBI:18248"/>
    </ligandPart>
</feature>
<dbReference type="GO" id="GO:0009055">
    <property type="term" value="F:electron transfer activity"/>
    <property type="evidence" value="ECO:0007669"/>
    <property type="project" value="InterPro"/>
</dbReference>
<sequence>MNNKQRVAVFGILSSICVVFSGSVFAASLSDMAKECDECHGSNGNSTDDKVPSIAGFSESSMVDMMEQYKAGDRPADKYKPSGGEETDMQVIAKDMSDKDINAISAHYAKQTFKPIKQDFDAVAAKRGAEVHDKLCEKCHSEGGANADDDAAILAGQWRGYLERQFALITSGERETTKKMKKKMKKVKDEDIQPLIEFYISKQ</sequence>
<dbReference type="GO" id="GO:0020037">
    <property type="term" value="F:heme binding"/>
    <property type="evidence" value="ECO:0007669"/>
    <property type="project" value="InterPro"/>
</dbReference>
<feature type="binding site" description="axial binding residue" evidence="9">
    <location>
        <position position="140"/>
    </location>
    <ligand>
        <name>heme c</name>
        <dbReference type="ChEBI" id="CHEBI:61717"/>
        <label>2</label>
    </ligand>
    <ligandPart>
        <name>Fe</name>
        <dbReference type="ChEBI" id="CHEBI:18248"/>
    </ligandPart>
</feature>
<feature type="domain" description="Cytochrome c" evidence="11">
    <location>
        <begin position="16"/>
        <end position="112"/>
    </location>
</feature>
<evidence type="ECO:0000313" key="12">
    <source>
        <dbReference type="EMBL" id="MCG7938410.1"/>
    </source>
</evidence>
<organism evidence="12 13">
    <name type="scientific">Candidatus Thiodiazotropha lotti</name>
    <dbReference type="NCBI Taxonomy" id="2792787"/>
    <lineage>
        <taxon>Bacteria</taxon>
        <taxon>Pseudomonadati</taxon>
        <taxon>Pseudomonadota</taxon>
        <taxon>Gammaproteobacteria</taxon>
        <taxon>Chromatiales</taxon>
        <taxon>Sedimenticolaceae</taxon>
        <taxon>Candidatus Thiodiazotropha</taxon>
    </lineage>
</organism>
<feature type="signal peptide" evidence="10">
    <location>
        <begin position="1"/>
        <end position="26"/>
    </location>
</feature>
<dbReference type="GO" id="GO:0042597">
    <property type="term" value="C:periplasmic space"/>
    <property type="evidence" value="ECO:0007669"/>
    <property type="project" value="UniProtKB-SubCell"/>
</dbReference>
<keyword evidence="2" id="KW-0813">Transport</keyword>
<dbReference type="AlphaFoldDB" id="A0A9E4K2V5"/>
<dbReference type="Proteomes" id="UP000886687">
    <property type="component" value="Unassembled WGS sequence"/>
</dbReference>
<keyword evidence="10" id="KW-0732">Signal</keyword>
<dbReference type="PANTHER" id="PTHR33751:SF9">
    <property type="entry name" value="CYTOCHROME C4"/>
    <property type="match status" value="1"/>
</dbReference>
<evidence type="ECO:0000256" key="8">
    <source>
        <dbReference type="PIRSR" id="PIRSR000005-1"/>
    </source>
</evidence>